<feature type="compositionally biased region" description="Low complexity" evidence="1">
    <location>
        <begin position="46"/>
        <end position="56"/>
    </location>
</feature>
<protein>
    <submittedName>
        <fullName evidence="2">Uncharacterized protein</fullName>
    </submittedName>
</protein>
<dbReference type="AlphaFoldDB" id="A0A8J6DXK1"/>
<feature type="compositionally biased region" description="Pro residues" evidence="1">
    <location>
        <begin position="57"/>
        <end position="73"/>
    </location>
</feature>
<feature type="region of interest" description="Disordered" evidence="1">
    <location>
        <begin position="281"/>
        <end position="315"/>
    </location>
</feature>
<dbReference type="OrthoDB" id="9809695at2759"/>
<evidence type="ECO:0000313" key="2">
    <source>
        <dbReference type="EMBL" id="KAG8524289.1"/>
    </source>
</evidence>
<sequence>MRRVIPAGLLRLPGIPRCGRLPPGLAAPRLRDAPPPRHVDAERAGESSAGRASSGPGPLPSSPLPAPTPPPPHWRLQQTTDPDSTPSCFWNQICPTLVLCSDRLITCALFALNAKDFDLADLRGSPGSGLREIWGVLPGPQTAICSSAGGCVRQALRGRVEERDPRPLPPVAPAVTGFSARRAGPGWPERRAAALSGRSGSSRHPGPPPGRSPAARRPHTSPEPGLGRAAARRGRAGLGGVPMAAAGWRDGSGQEKYRLVVVGGGGVGKSALTIQFIQVPEAGRPGAPGRRRAGARATCGGAAGDPAPEAPRRPGAPGWSALLPGGVALLPAGRPARRPGSRASQECGREGGAGRVGSAHPPYRSGRARALRGGSAAARGFLPGGPGCLALGSSPPREVSIRPGLLALPVRSRCQLGRPSAWSAGSFAHAELVVPALSSVFSLCVCVLFF</sequence>
<feature type="region of interest" description="Disordered" evidence="1">
    <location>
        <begin position="23"/>
        <end position="82"/>
    </location>
</feature>
<accession>A0A8J6DXK1</accession>
<reference evidence="2" key="1">
    <citation type="journal article" date="2021" name="Evol. Appl.">
        <title>The genome of the Pyrenean desman and the effects of bottlenecks and inbreeding on the genomic landscape of an endangered species.</title>
        <authorList>
            <person name="Escoda L."/>
            <person name="Castresana J."/>
        </authorList>
    </citation>
    <scope>NUCLEOTIDE SEQUENCE</scope>
    <source>
        <strain evidence="2">IBE-C5619</strain>
    </source>
</reference>
<organism evidence="2 3">
    <name type="scientific">Galemys pyrenaicus</name>
    <name type="common">Iberian desman</name>
    <name type="synonym">Pyrenean desman</name>
    <dbReference type="NCBI Taxonomy" id="202257"/>
    <lineage>
        <taxon>Eukaryota</taxon>
        <taxon>Metazoa</taxon>
        <taxon>Chordata</taxon>
        <taxon>Craniata</taxon>
        <taxon>Vertebrata</taxon>
        <taxon>Euteleostomi</taxon>
        <taxon>Mammalia</taxon>
        <taxon>Eutheria</taxon>
        <taxon>Laurasiatheria</taxon>
        <taxon>Eulipotyphla</taxon>
        <taxon>Talpidae</taxon>
        <taxon>Galemys</taxon>
    </lineage>
</organism>
<keyword evidence="3" id="KW-1185">Reference proteome</keyword>
<gene>
    <name evidence="2" type="ORF">J0S82_009578</name>
</gene>
<evidence type="ECO:0000256" key="1">
    <source>
        <dbReference type="SAM" id="MobiDB-lite"/>
    </source>
</evidence>
<dbReference type="EMBL" id="JAGFMF010011390">
    <property type="protein sequence ID" value="KAG8524289.1"/>
    <property type="molecule type" value="Genomic_DNA"/>
</dbReference>
<feature type="region of interest" description="Disordered" evidence="1">
    <location>
        <begin position="333"/>
        <end position="367"/>
    </location>
</feature>
<name>A0A8J6DXK1_GALPY</name>
<proteinExistence type="predicted"/>
<feature type="compositionally biased region" description="Basic and acidic residues" evidence="1">
    <location>
        <begin position="29"/>
        <end position="45"/>
    </location>
</feature>
<comment type="caution">
    <text evidence="2">The sequence shown here is derived from an EMBL/GenBank/DDBJ whole genome shotgun (WGS) entry which is preliminary data.</text>
</comment>
<dbReference type="Proteomes" id="UP000700334">
    <property type="component" value="Unassembled WGS sequence"/>
</dbReference>
<feature type="compositionally biased region" description="Low complexity" evidence="1">
    <location>
        <begin position="193"/>
        <end position="204"/>
    </location>
</feature>
<feature type="region of interest" description="Disordered" evidence="1">
    <location>
        <begin position="162"/>
        <end position="234"/>
    </location>
</feature>
<feature type="compositionally biased region" description="Low complexity" evidence="1">
    <location>
        <begin position="295"/>
        <end position="315"/>
    </location>
</feature>
<evidence type="ECO:0000313" key="3">
    <source>
        <dbReference type="Proteomes" id="UP000700334"/>
    </source>
</evidence>